<sequence length="107" mass="11561">MAYSEARALLVSGGWVPRVNPECRANLVGPNAGEFCAAAPPPVFCGICADVPELQACSSDARCLMRFSHPLSPTDLEIRAYGEIEYWAETGADAGLQVSTWERVPFE</sequence>
<organism evidence="1 2">
    <name type="scientific">Luteimonas deserti</name>
    <dbReference type="NCBI Taxonomy" id="2752306"/>
    <lineage>
        <taxon>Bacteria</taxon>
        <taxon>Pseudomonadati</taxon>
        <taxon>Pseudomonadota</taxon>
        <taxon>Gammaproteobacteria</taxon>
        <taxon>Lysobacterales</taxon>
        <taxon>Lysobacteraceae</taxon>
        <taxon>Luteimonas</taxon>
    </lineage>
</organism>
<reference evidence="1 2" key="1">
    <citation type="submission" date="2020-07" db="EMBL/GenBank/DDBJ databases">
        <title>isolation of Luteimonas sp. SJ-16.</title>
        <authorList>
            <person name="Huang X.-X."/>
            <person name="Xu L."/>
            <person name="Sun J.-Q."/>
        </authorList>
    </citation>
    <scope>NUCLEOTIDE SEQUENCE [LARGE SCALE GENOMIC DNA]</scope>
    <source>
        <strain evidence="1 2">SJ-16</strain>
    </source>
</reference>
<proteinExistence type="predicted"/>
<dbReference type="Proteomes" id="UP000589896">
    <property type="component" value="Unassembled WGS sequence"/>
</dbReference>
<keyword evidence="2" id="KW-1185">Reference proteome</keyword>
<accession>A0A7Z0QN31</accession>
<comment type="caution">
    <text evidence="1">The sequence shown here is derived from an EMBL/GenBank/DDBJ whole genome shotgun (WGS) entry which is preliminary data.</text>
</comment>
<evidence type="ECO:0000313" key="2">
    <source>
        <dbReference type="Proteomes" id="UP000589896"/>
    </source>
</evidence>
<name>A0A7Z0QN31_9GAMM</name>
<gene>
    <name evidence="1" type="ORF">H0E82_02170</name>
</gene>
<dbReference type="AlphaFoldDB" id="A0A7Z0QN31"/>
<dbReference type="EMBL" id="JACCJZ010000004">
    <property type="protein sequence ID" value="NYZ61573.1"/>
    <property type="molecule type" value="Genomic_DNA"/>
</dbReference>
<evidence type="ECO:0000313" key="1">
    <source>
        <dbReference type="EMBL" id="NYZ61573.1"/>
    </source>
</evidence>
<dbReference type="RefSeq" id="WP_180543325.1">
    <property type="nucleotide sequence ID" value="NZ_JACCJZ010000004.1"/>
</dbReference>
<protein>
    <submittedName>
        <fullName evidence="1">Uncharacterized protein</fullName>
    </submittedName>
</protein>